<feature type="region of interest" description="Disordered" evidence="8">
    <location>
        <begin position="1"/>
        <end position="141"/>
    </location>
</feature>
<dbReference type="InterPro" id="IPR003165">
    <property type="entry name" value="Piwi"/>
</dbReference>
<comment type="similarity">
    <text evidence="7">Belongs to the argonaute family. Piwi subfamily.</text>
</comment>
<dbReference type="EMBL" id="JAIZAY010000020">
    <property type="protein sequence ID" value="KAJ8023000.1"/>
    <property type="molecule type" value="Genomic_DNA"/>
</dbReference>
<dbReference type="PROSITE" id="PS50822">
    <property type="entry name" value="PIWI"/>
    <property type="match status" value="1"/>
</dbReference>
<dbReference type="PANTHER" id="PTHR22891">
    <property type="entry name" value="EUKARYOTIC TRANSLATION INITIATION FACTOR 2C"/>
    <property type="match status" value="1"/>
</dbReference>
<dbReference type="Pfam" id="PF02170">
    <property type="entry name" value="PAZ"/>
    <property type="match status" value="1"/>
</dbReference>
<keyword evidence="3" id="KW-0963">Cytoplasm</keyword>
<evidence type="ECO:0000256" key="7">
    <source>
        <dbReference type="ARBA" id="ARBA00038291"/>
    </source>
</evidence>
<evidence type="ECO:0000256" key="3">
    <source>
        <dbReference type="ARBA" id="ARBA00022490"/>
    </source>
</evidence>
<keyword evidence="4" id="KW-0221">Differentiation</keyword>
<dbReference type="CDD" id="cd02845">
    <property type="entry name" value="PAZ_piwi_like"/>
    <property type="match status" value="1"/>
</dbReference>
<keyword evidence="6" id="KW-0943">RNA-mediated gene silencing</keyword>
<evidence type="ECO:0000256" key="6">
    <source>
        <dbReference type="ARBA" id="ARBA00023158"/>
    </source>
</evidence>
<evidence type="ECO:0000259" key="9">
    <source>
        <dbReference type="PROSITE" id="PS50821"/>
    </source>
</evidence>
<dbReference type="SUPFAM" id="SSF101690">
    <property type="entry name" value="PAZ domain"/>
    <property type="match status" value="1"/>
</dbReference>
<dbReference type="InterPro" id="IPR012337">
    <property type="entry name" value="RNaseH-like_sf"/>
</dbReference>
<evidence type="ECO:0000256" key="1">
    <source>
        <dbReference type="ARBA" id="ARBA00004496"/>
    </source>
</evidence>
<dbReference type="SUPFAM" id="SSF53098">
    <property type="entry name" value="Ribonuclease H-like"/>
    <property type="match status" value="1"/>
</dbReference>
<dbReference type="AlphaFoldDB" id="A0A9Q1BDU8"/>
<dbReference type="CDD" id="cd04658">
    <property type="entry name" value="Piwi_piwi-like_Euk"/>
    <property type="match status" value="1"/>
</dbReference>
<dbReference type="InterPro" id="IPR036085">
    <property type="entry name" value="PAZ_dom_sf"/>
</dbReference>
<evidence type="ECO:0000256" key="4">
    <source>
        <dbReference type="ARBA" id="ARBA00022782"/>
    </source>
</evidence>
<organism evidence="11 12">
    <name type="scientific">Holothuria leucospilota</name>
    <name type="common">Black long sea cucumber</name>
    <name type="synonym">Mertensiothuria leucospilota</name>
    <dbReference type="NCBI Taxonomy" id="206669"/>
    <lineage>
        <taxon>Eukaryota</taxon>
        <taxon>Metazoa</taxon>
        <taxon>Echinodermata</taxon>
        <taxon>Eleutherozoa</taxon>
        <taxon>Echinozoa</taxon>
        <taxon>Holothuroidea</taxon>
        <taxon>Aspidochirotacea</taxon>
        <taxon>Aspidochirotida</taxon>
        <taxon>Holothuriidae</taxon>
        <taxon>Holothuria</taxon>
    </lineage>
</organism>
<keyword evidence="5" id="KW-0694">RNA-binding</keyword>
<dbReference type="GO" id="GO:0031047">
    <property type="term" value="P:regulatory ncRNA-mediated gene silencing"/>
    <property type="evidence" value="ECO:0007669"/>
    <property type="project" value="UniProtKB-KW"/>
</dbReference>
<name>A0A9Q1BDU8_HOLLE</name>
<keyword evidence="12" id="KW-1185">Reference proteome</keyword>
<proteinExistence type="inferred from homology"/>
<dbReference type="FunFam" id="3.30.420.10:FF:000014">
    <property type="entry name" value="Piwi-like RNA-mediated gene silencing 1"/>
    <property type="match status" value="1"/>
</dbReference>
<keyword evidence="2" id="KW-0217">Developmental protein</keyword>
<dbReference type="Gene3D" id="3.30.420.10">
    <property type="entry name" value="Ribonuclease H-like superfamily/Ribonuclease H"/>
    <property type="match status" value="1"/>
</dbReference>
<dbReference type="Pfam" id="PF02171">
    <property type="entry name" value="Piwi"/>
    <property type="match status" value="1"/>
</dbReference>
<evidence type="ECO:0000256" key="2">
    <source>
        <dbReference type="ARBA" id="ARBA00022473"/>
    </source>
</evidence>
<comment type="subcellular location">
    <subcellularLocation>
        <location evidence="1">Cytoplasm</location>
    </subcellularLocation>
</comment>
<dbReference type="SMART" id="SM00949">
    <property type="entry name" value="PAZ"/>
    <property type="match status" value="1"/>
</dbReference>
<dbReference type="GO" id="GO:0030154">
    <property type="term" value="P:cell differentiation"/>
    <property type="evidence" value="ECO:0007669"/>
    <property type="project" value="UniProtKB-KW"/>
</dbReference>
<dbReference type="InterPro" id="IPR003100">
    <property type="entry name" value="PAZ_dom"/>
</dbReference>
<sequence>MAGFGRGGRGAALLKLLEEPPRKPGSSNGEGKSGQTTTPSPTQPTSTAPTMSFGRGFAAAKAKDSGEDKPASAPKVVGFGRGLSGFSSSQPGRGTTPSAEPSRKTPSPPDGGSSGKISPEAATPGPGGDSIRSRSPQERELVEGMEKMSFQKQERGTAGQEIHASANYIPIHCKNRAVWQYAVSYDPDVDHKGMRRRLLFEHSDVIGKVRAFDGSILYLPMQLPQKVTTFVGHRQTDQMEIKVKVQLVKELEPESCTHLYNVIFKRVMKILQMQQVGRHYYQPKLSITIPQHRLEVWPGYITAIQEYSGGLMLHCDVSHKVLNYETVLETMTNIYERDKSNYMDACIKELVGCVVLTKYNNQTYRVDDIDWNLNPECKFQLRKGDATSYQDYYRKSYGLEIKDGRQPLLVNWPKKRQPDEEVRPIHLIPELCCRTGLTDKMREDFKVMKDLSQHTRVTPNQRHLSFRKFIENVAASQEATQELADWGLELDKGILQLTARQLQREKILFQNNTIMATAEADWGRELSKNSVITPVDLNSWLIIYTRRDQQRASDFMNSMKEVCPKMGIRIGQPIMCAIQDDRTQTYLAKIRDAINPGLQMVVAIFPTSRDDRYSAFKKLCCIEAPIPSQAIISRTISQKQKLRSVTQKIALQLNCKMGGELWALNIPLKGLMVVGIDVYHEKNQRSIGAFVASMNSTLTRWFSRVCFQQQQQELIDGLKVCMTASLRKYHEVNHSLPEKIVIYRDGVGDGQLAMVATYEKEQLSQCFSYFDNYNPSMAIVVVQKRINTRLFHVLNDPRSGKDNLGNPMPGMVVDHTITRRNWHDFFLVSQHVRQGTVSPTHYVVVYNSTQLKPDHHQRLAYKLTHLYYNWPGTVRVPAPCQYAHKLAYLVGQNLHKEPDHSLADRLYFL</sequence>
<feature type="compositionally biased region" description="Basic and acidic residues" evidence="8">
    <location>
        <begin position="61"/>
        <end position="70"/>
    </location>
</feature>
<dbReference type="InterPro" id="IPR036397">
    <property type="entry name" value="RNaseH_sf"/>
</dbReference>
<feature type="compositionally biased region" description="Basic and acidic residues" evidence="8">
    <location>
        <begin position="131"/>
        <end position="141"/>
    </location>
</feature>
<evidence type="ECO:0000259" key="10">
    <source>
        <dbReference type="PROSITE" id="PS50822"/>
    </source>
</evidence>
<comment type="caution">
    <text evidence="11">The sequence shown here is derived from an EMBL/GenBank/DDBJ whole genome shotgun (WGS) entry which is preliminary data.</text>
</comment>
<feature type="compositionally biased region" description="Polar residues" evidence="8">
    <location>
        <begin position="25"/>
        <end position="34"/>
    </location>
</feature>
<dbReference type="Pfam" id="PF23278">
    <property type="entry name" value="Piwi_N"/>
    <property type="match status" value="1"/>
</dbReference>
<dbReference type="GO" id="GO:0003723">
    <property type="term" value="F:RNA binding"/>
    <property type="evidence" value="ECO:0007669"/>
    <property type="project" value="UniProtKB-KW"/>
</dbReference>
<feature type="compositionally biased region" description="Polar residues" evidence="8">
    <location>
        <begin position="90"/>
        <end position="99"/>
    </location>
</feature>
<dbReference type="GO" id="GO:0005737">
    <property type="term" value="C:cytoplasm"/>
    <property type="evidence" value="ECO:0007669"/>
    <property type="project" value="UniProtKB-SubCell"/>
</dbReference>
<protein>
    <submittedName>
        <fullName evidence="11">Piwi-like protein 2</fullName>
    </submittedName>
</protein>
<evidence type="ECO:0000256" key="5">
    <source>
        <dbReference type="ARBA" id="ARBA00022884"/>
    </source>
</evidence>
<reference evidence="11" key="1">
    <citation type="submission" date="2021-10" db="EMBL/GenBank/DDBJ databases">
        <title>Tropical sea cucumber genome reveals ecological adaptation and Cuvierian tubules defense mechanism.</title>
        <authorList>
            <person name="Chen T."/>
        </authorList>
    </citation>
    <scope>NUCLEOTIDE SEQUENCE</scope>
    <source>
        <strain evidence="11">Nanhai2018</strain>
        <tissue evidence="11">Muscle</tissue>
    </source>
</reference>
<dbReference type="Gene3D" id="3.40.50.2300">
    <property type="match status" value="1"/>
</dbReference>
<gene>
    <name evidence="11" type="ORF">HOLleu_38054</name>
</gene>
<dbReference type="SMART" id="SM00950">
    <property type="entry name" value="Piwi"/>
    <property type="match status" value="1"/>
</dbReference>
<evidence type="ECO:0000313" key="12">
    <source>
        <dbReference type="Proteomes" id="UP001152320"/>
    </source>
</evidence>
<feature type="compositionally biased region" description="Low complexity" evidence="8">
    <location>
        <begin position="35"/>
        <end position="50"/>
    </location>
</feature>
<dbReference type="PROSITE" id="PS50821">
    <property type="entry name" value="PAZ"/>
    <property type="match status" value="1"/>
</dbReference>
<feature type="domain" description="Piwi" evidence="10">
    <location>
        <begin position="600"/>
        <end position="895"/>
    </location>
</feature>
<dbReference type="OrthoDB" id="10252740at2759"/>
<evidence type="ECO:0000313" key="11">
    <source>
        <dbReference type="EMBL" id="KAJ8023000.1"/>
    </source>
</evidence>
<feature type="domain" description="PAZ" evidence="9">
    <location>
        <begin position="326"/>
        <end position="436"/>
    </location>
</feature>
<dbReference type="Proteomes" id="UP001152320">
    <property type="component" value="Chromosome 20"/>
</dbReference>
<dbReference type="Gene3D" id="2.170.260.10">
    <property type="entry name" value="paz domain"/>
    <property type="match status" value="1"/>
</dbReference>
<evidence type="ECO:0000256" key="8">
    <source>
        <dbReference type="SAM" id="MobiDB-lite"/>
    </source>
</evidence>
<dbReference type="FunFam" id="2.170.260.10:FF:000003">
    <property type="entry name" value="Piwi-like RNA-mediated gene silencing 2"/>
    <property type="match status" value="1"/>
</dbReference>
<accession>A0A9Q1BDU8</accession>
<feature type="compositionally biased region" description="Gly residues" evidence="8">
    <location>
        <begin position="1"/>
        <end position="10"/>
    </location>
</feature>